<dbReference type="EMBL" id="QZCE01000002">
    <property type="protein sequence ID" value="NEZ65714.1"/>
    <property type="molecule type" value="Genomic_DNA"/>
</dbReference>
<evidence type="ECO:0000313" key="1">
    <source>
        <dbReference type="EMBL" id="NEZ65714.1"/>
    </source>
</evidence>
<accession>A0A6M0SB69</accession>
<sequence>MSHTKDSKGLIPMHGIAPFACFDCHTTFKRPGKFPGFIRLCPHCGHTAYQMGVKFHSPSRSNQALWDVVTYLAEHGFYYQDIHNLHGYIWEQIRYPNNLIEAQEFVKHFCDQAIQTLPEETSSTTKQPERLLSLKQ</sequence>
<gene>
    <name evidence="1" type="ORF">D0962_23645</name>
</gene>
<proteinExistence type="predicted"/>
<dbReference type="Proteomes" id="UP000473574">
    <property type="component" value="Unassembled WGS sequence"/>
</dbReference>
<dbReference type="AlphaFoldDB" id="A0A6M0SB69"/>
<evidence type="ECO:0000313" key="2">
    <source>
        <dbReference type="Proteomes" id="UP000473574"/>
    </source>
</evidence>
<organism evidence="1 2">
    <name type="scientific">Adonisia turfae CCMR0082</name>
    <dbReference type="NCBI Taxonomy" id="2304604"/>
    <lineage>
        <taxon>Bacteria</taxon>
        <taxon>Bacillati</taxon>
        <taxon>Cyanobacteriota</taxon>
        <taxon>Adonisia</taxon>
        <taxon>Adonisia turfae</taxon>
    </lineage>
</organism>
<protein>
    <submittedName>
        <fullName evidence="1">Uncharacterized protein</fullName>
    </submittedName>
</protein>
<reference evidence="1 2" key="1">
    <citation type="journal article" date="2020" name="Microb. Ecol.">
        <title>Ecogenomics of the Marine Benthic Filamentous Cyanobacterium Adonisia.</title>
        <authorList>
            <person name="Walter J.M."/>
            <person name="Coutinho F.H."/>
            <person name="Leomil L."/>
            <person name="Hargreaves P.I."/>
            <person name="Campeao M.E."/>
            <person name="Vieira V.V."/>
            <person name="Silva B.S."/>
            <person name="Fistarol G.O."/>
            <person name="Salomon P.S."/>
            <person name="Sawabe T."/>
            <person name="Mino S."/>
            <person name="Hosokawa M."/>
            <person name="Miyashita H."/>
            <person name="Maruyama F."/>
            <person name="van Verk M.C."/>
            <person name="Dutilh B.E."/>
            <person name="Thompson C.C."/>
            <person name="Thompson F.L."/>
        </authorList>
    </citation>
    <scope>NUCLEOTIDE SEQUENCE [LARGE SCALE GENOMIC DNA]</scope>
    <source>
        <strain evidence="1 2">CCMR0082</strain>
    </source>
</reference>
<comment type="caution">
    <text evidence="1">The sequence shown here is derived from an EMBL/GenBank/DDBJ whole genome shotgun (WGS) entry which is preliminary data.</text>
</comment>
<name>A0A6M0SB69_9CYAN</name>